<dbReference type="AlphaFoldDB" id="A0A285KE33"/>
<reference evidence="2 3" key="1">
    <citation type="submission" date="2017-09" db="EMBL/GenBank/DDBJ databases">
        <authorList>
            <person name="Ehlers B."/>
            <person name="Leendertz F.H."/>
        </authorList>
    </citation>
    <scope>NUCLEOTIDE SEQUENCE [LARGE SCALE GENOMIC DNA]</scope>
    <source>
        <strain evidence="2 3">CGMCC 4.6857</strain>
    </source>
</reference>
<sequence>MARTLHAMRPARPLAVLALLALVTSLTACSGAHSARAWATSVCTTLEPWRSEIGSLATRTQQQMETATTPNQAKENLSRLFAGAEDASERARAGVQKAGVPDVDGGQKIADGFLGSLSAMRDAYAKAKGGIQGLPTAPAETFYQQVTQVVSQLQSDYEASGLDTSKLNSQELQAAFDEVPECR</sequence>
<dbReference type="EMBL" id="OBDY01000038">
    <property type="protein sequence ID" value="SNY70862.1"/>
    <property type="molecule type" value="Genomic_DNA"/>
</dbReference>
<accession>A0A285KE33</accession>
<proteinExistence type="predicted"/>
<dbReference type="Proteomes" id="UP000219612">
    <property type="component" value="Unassembled WGS sequence"/>
</dbReference>
<dbReference type="PROSITE" id="PS51257">
    <property type="entry name" value="PROKAR_LIPOPROTEIN"/>
    <property type="match status" value="1"/>
</dbReference>
<feature type="chain" id="PRO_5039718854" description="Lipoprotein" evidence="1">
    <location>
        <begin position="29"/>
        <end position="183"/>
    </location>
</feature>
<evidence type="ECO:0000313" key="3">
    <source>
        <dbReference type="Proteomes" id="UP000219612"/>
    </source>
</evidence>
<gene>
    <name evidence="2" type="ORF">SAMN05421748_13875</name>
</gene>
<keyword evidence="1" id="KW-0732">Signal</keyword>
<evidence type="ECO:0000313" key="2">
    <source>
        <dbReference type="EMBL" id="SNY70862.1"/>
    </source>
</evidence>
<protein>
    <recommendedName>
        <fullName evidence="4">Lipoprotein</fullName>
    </recommendedName>
</protein>
<keyword evidence="3" id="KW-1185">Reference proteome</keyword>
<name>A0A285KE33_9ACTN</name>
<evidence type="ECO:0000256" key="1">
    <source>
        <dbReference type="SAM" id="SignalP"/>
    </source>
</evidence>
<evidence type="ECO:0008006" key="4">
    <source>
        <dbReference type="Google" id="ProtNLM"/>
    </source>
</evidence>
<organism evidence="2 3">
    <name type="scientific">Paractinoplanes atraurantiacus</name>
    <dbReference type="NCBI Taxonomy" id="1036182"/>
    <lineage>
        <taxon>Bacteria</taxon>
        <taxon>Bacillati</taxon>
        <taxon>Actinomycetota</taxon>
        <taxon>Actinomycetes</taxon>
        <taxon>Micromonosporales</taxon>
        <taxon>Micromonosporaceae</taxon>
        <taxon>Paractinoplanes</taxon>
    </lineage>
</organism>
<feature type="signal peptide" evidence="1">
    <location>
        <begin position="1"/>
        <end position="28"/>
    </location>
</feature>